<accession>T1D4M9</accession>
<reference evidence="2" key="1">
    <citation type="submission" date="2013-08" db="EMBL/GenBank/DDBJ databases">
        <authorList>
            <person name="Mendez C."/>
            <person name="Richter M."/>
            <person name="Ferrer M."/>
            <person name="Sanchez J."/>
        </authorList>
    </citation>
    <scope>NUCLEOTIDE SEQUENCE</scope>
</reference>
<comment type="caution">
    <text evidence="2">The sequence shown here is derived from an EMBL/GenBank/DDBJ whole genome shotgun (WGS) entry which is preliminary data.</text>
</comment>
<dbReference type="PANTHER" id="PTHR42744">
    <property type="entry name" value="BINDING-PROTEIN-DEPENDENT TRANSPORT SYSTEMS INNER MEMBRANE COMPONENT"/>
    <property type="match status" value="1"/>
</dbReference>
<gene>
    <name evidence="2" type="ORF">B1A_03042</name>
</gene>
<proteinExistence type="predicted"/>
<feature type="transmembrane region" description="Helical" evidence="1">
    <location>
        <begin position="12"/>
        <end position="31"/>
    </location>
</feature>
<name>T1D4M9_9ZZZZ</name>
<evidence type="ECO:0000313" key="2">
    <source>
        <dbReference type="EMBL" id="EQD77265.1"/>
    </source>
</evidence>
<keyword evidence="1" id="KW-0472">Membrane</keyword>
<protein>
    <submittedName>
        <fullName evidence="2">Sugar ABC transporter 1, permease protein</fullName>
    </submittedName>
</protein>
<evidence type="ECO:0000256" key="1">
    <source>
        <dbReference type="SAM" id="Phobius"/>
    </source>
</evidence>
<keyword evidence="1" id="KW-1133">Transmembrane helix</keyword>
<feature type="transmembrane region" description="Helical" evidence="1">
    <location>
        <begin position="43"/>
        <end position="64"/>
    </location>
</feature>
<reference evidence="2" key="2">
    <citation type="journal article" date="2014" name="ISME J.">
        <title>Microbial stratification in low pH oxic and suboxic macroscopic growths along an acid mine drainage.</title>
        <authorList>
            <person name="Mendez-Garcia C."/>
            <person name="Mesa V."/>
            <person name="Sprenger R.R."/>
            <person name="Richter M."/>
            <person name="Diez M.S."/>
            <person name="Solano J."/>
            <person name="Bargiela R."/>
            <person name="Golyshina O.V."/>
            <person name="Manteca A."/>
            <person name="Ramos J.L."/>
            <person name="Gallego J.R."/>
            <person name="Llorente I."/>
            <person name="Martins Dos Santos V.A."/>
            <person name="Jensen O.N."/>
            <person name="Pelaez A.I."/>
            <person name="Sanchez J."/>
            <person name="Ferrer M."/>
        </authorList>
    </citation>
    <scope>NUCLEOTIDE SEQUENCE</scope>
</reference>
<dbReference type="AlphaFoldDB" id="T1D4M9"/>
<dbReference type="EMBL" id="AUZX01002233">
    <property type="protein sequence ID" value="EQD77265.1"/>
    <property type="molecule type" value="Genomic_DNA"/>
</dbReference>
<keyword evidence="1" id="KW-0812">Transmembrane</keyword>
<feature type="transmembrane region" description="Helical" evidence="1">
    <location>
        <begin position="70"/>
        <end position="91"/>
    </location>
</feature>
<organism evidence="2">
    <name type="scientific">mine drainage metagenome</name>
    <dbReference type="NCBI Taxonomy" id="410659"/>
    <lineage>
        <taxon>unclassified sequences</taxon>
        <taxon>metagenomes</taxon>
        <taxon>ecological metagenomes</taxon>
    </lineage>
</organism>
<sequence length="94" mass="10546">MLLNLLYDYIRVAIITLISTAFAIFAGYHIATHKKTEAVAVPLIQGFSAYPVPTYFPFLFFAIYPFTASLFGPFADEFFVLGLGFLGYFLLCLL</sequence>
<dbReference type="PANTHER" id="PTHR42744:SF1">
    <property type="entry name" value="BINDING-PROTEIN-DEPENDENT TRANSPORT SYSTEMS INNER MEMBRANE COMPONENT"/>
    <property type="match status" value="1"/>
</dbReference>